<sequence length="245" mass="28650">IFKDHPEVKDELQNFKIGIKYPATFSLGTALKIVPVAFDLEFKLLFNKTNIPFITSDNPVIKYNQFLEYKKVYGGITGLAVKGIQILLPLNPYFYIVFYDQGVYKIGNKKQRVVEINNIRDINSLNLLQFINANENLYFNKDINQIYLDSLSKQGIKFRREKKVNVNEYISNNKFDDQKSSLIVSYAEDIKINLNLSFIKLLKKAKRYELDNKAVHMRNERVSKIIDLITEKYKTPPRKNSNQHN</sequence>
<accession>X1BR12</accession>
<gene>
    <name evidence="1" type="ORF">S01H4_36059</name>
</gene>
<dbReference type="AlphaFoldDB" id="X1BR12"/>
<name>X1BR12_9ZZZZ</name>
<evidence type="ECO:0000313" key="1">
    <source>
        <dbReference type="EMBL" id="GAG83607.1"/>
    </source>
</evidence>
<evidence type="ECO:0008006" key="2">
    <source>
        <dbReference type="Google" id="ProtNLM"/>
    </source>
</evidence>
<feature type="non-terminal residue" evidence="1">
    <location>
        <position position="1"/>
    </location>
</feature>
<proteinExistence type="predicted"/>
<dbReference type="InterPro" id="IPR025332">
    <property type="entry name" value="DUF4238"/>
</dbReference>
<comment type="caution">
    <text evidence="1">The sequence shown here is derived from an EMBL/GenBank/DDBJ whole genome shotgun (WGS) entry which is preliminary data.</text>
</comment>
<dbReference type="Pfam" id="PF14022">
    <property type="entry name" value="DUF4238"/>
    <property type="match status" value="1"/>
</dbReference>
<protein>
    <recommendedName>
        <fullName evidence="2">DUF4238 domain-containing protein</fullName>
    </recommendedName>
</protein>
<organism evidence="1">
    <name type="scientific">marine sediment metagenome</name>
    <dbReference type="NCBI Taxonomy" id="412755"/>
    <lineage>
        <taxon>unclassified sequences</taxon>
        <taxon>metagenomes</taxon>
        <taxon>ecological metagenomes</taxon>
    </lineage>
</organism>
<reference evidence="1" key="1">
    <citation type="journal article" date="2014" name="Front. Microbiol.">
        <title>High frequency of phylogenetically diverse reductive dehalogenase-homologous genes in deep subseafloor sedimentary metagenomes.</title>
        <authorList>
            <person name="Kawai M."/>
            <person name="Futagami T."/>
            <person name="Toyoda A."/>
            <person name="Takaki Y."/>
            <person name="Nishi S."/>
            <person name="Hori S."/>
            <person name="Arai W."/>
            <person name="Tsubouchi T."/>
            <person name="Morono Y."/>
            <person name="Uchiyama I."/>
            <person name="Ito T."/>
            <person name="Fujiyama A."/>
            <person name="Inagaki F."/>
            <person name="Takami H."/>
        </authorList>
    </citation>
    <scope>NUCLEOTIDE SEQUENCE</scope>
    <source>
        <strain evidence="1">Expedition CK06-06</strain>
    </source>
</reference>
<dbReference type="EMBL" id="BART01019235">
    <property type="protein sequence ID" value="GAG83607.1"/>
    <property type="molecule type" value="Genomic_DNA"/>
</dbReference>